<dbReference type="Pfam" id="PF11089">
    <property type="entry name" value="SyrA"/>
    <property type="match status" value="1"/>
</dbReference>
<feature type="transmembrane region" description="Helical" evidence="2">
    <location>
        <begin position="7"/>
        <end position="25"/>
    </location>
</feature>
<feature type="compositionally biased region" description="Polar residues" evidence="1">
    <location>
        <begin position="66"/>
        <end position="76"/>
    </location>
</feature>
<evidence type="ECO:0000256" key="2">
    <source>
        <dbReference type="SAM" id="Phobius"/>
    </source>
</evidence>
<comment type="caution">
    <text evidence="3">The sequence shown here is derived from an EMBL/GenBank/DDBJ whole genome shotgun (WGS) entry which is preliminary data.</text>
</comment>
<feature type="region of interest" description="Disordered" evidence="1">
    <location>
        <begin position="63"/>
        <end position="88"/>
    </location>
</feature>
<evidence type="ECO:0000313" key="3">
    <source>
        <dbReference type="EMBL" id="MFD2053786.1"/>
    </source>
</evidence>
<keyword evidence="2" id="KW-0812">Transmembrane</keyword>
<keyword evidence="2" id="KW-1133">Transmembrane helix</keyword>
<proteinExistence type="predicted"/>
<evidence type="ECO:0000256" key="1">
    <source>
        <dbReference type="SAM" id="MobiDB-lite"/>
    </source>
</evidence>
<feature type="transmembrane region" description="Helical" evidence="2">
    <location>
        <begin position="31"/>
        <end position="55"/>
    </location>
</feature>
<dbReference type="EMBL" id="JBHUGY010000019">
    <property type="protein sequence ID" value="MFD2053786.1"/>
    <property type="molecule type" value="Genomic_DNA"/>
</dbReference>
<keyword evidence="4" id="KW-1185">Reference proteome</keyword>
<gene>
    <name evidence="3" type="ORF">ACFSQT_12030</name>
</gene>
<evidence type="ECO:0000313" key="4">
    <source>
        <dbReference type="Proteomes" id="UP001597349"/>
    </source>
</evidence>
<reference evidence="4" key="1">
    <citation type="journal article" date="2019" name="Int. J. Syst. Evol. Microbiol.">
        <title>The Global Catalogue of Microorganisms (GCM) 10K type strain sequencing project: providing services to taxonomists for standard genome sequencing and annotation.</title>
        <authorList>
            <consortium name="The Broad Institute Genomics Platform"/>
            <consortium name="The Broad Institute Genome Sequencing Center for Infectious Disease"/>
            <person name="Wu L."/>
            <person name="Ma J."/>
        </authorList>
    </citation>
    <scope>NUCLEOTIDE SEQUENCE [LARGE SCALE GENOMIC DNA]</scope>
    <source>
        <strain evidence="4">CGMCC 1.16226</strain>
    </source>
</reference>
<keyword evidence="2" id="KW-0472">Membrane</keyword>
<dbReference type="Proteomes" id="UP001597349">
    <property type="component" value="Unassembled WGS sequence"/>
</dbReference>
<name>A0ABW4WAV6_9HYPH</name>
<dbReference type="RefSeq" id="WP_379018741.1">
    <property type="nucleotide sequence ID" value="NZ_JBHUGY010000019.1"/>
</dbReference>
<protein>
    <submittedName>
        <fullName evidence="3">Exopolysaccharide production repressor protein</fullName>
    </submittedName>
</protein>
<sequence>MYFPQFLVGMFTTSGIVAVWAYMATGSIWKALAWTIIAAIVLQVGYFVLVVRLIYQRRTDEKTEANQDATQQQPVMPTSPLHKDGVSL</sequence>
<organism evidence="3 4">
    <name type="scientific">Mesorhizobium calcicola</name>
    <dbReference type="NCBI Taxonomy" id="1300310"/>
    <lineage>
        <taxon>Bacteria</taxon>
        <taxon>Pseudomonadati</taxon>
        <taxon>Pseudomonadota</taxon>
        <taxon>Alphaproteobacteria</taxon>
        <taxon>Hyphomicrobiales</taxon>
        <taxon>Phyllobacteriaceae</taxon>
        <taxon>Mesorhizobium</taxon>
    </lineage>
</organism>
<dbReference type="InterPro" id="IPR024239">
    <property type="entry name" value="SyrA"/>
</dbReference>
<accession>A0ABW4WAV6</accession>